<keyword evidence="4" id="KW-0040">ANK repeat</keyword>
<dbReference type="PROSITE" id="PS50297">
    <property type="entry name" value="ANK_REP_REGION"/>
    <property type="match status" value="2"/>
</dbReference>
<evidence type="ECO:0000313" key="8">
    <source>
        <dbReference type="EMBL" id="PHQ34869.1"/>
    </source>
</evidence>
<dbReference type="InterPro" id="IPR036770">
    <property type="entry name" value="Ankyrin_rpt-contain_sf"/>
</dbReference>
<dbReference type="Gene3D" id="1.25.40.20">
    <property type="entry name" value="Ankyrin repeat-containing domain"/>
    <property type="match status" value="1"/>
</dbReference>
<comment type="caution">
    <text evidence="8">The sequence shown here is derived from an EMBL/GenBank/DDBJ whole genome shotgun (WGS) entry which is preliminary data.</text>
</comment>
<dbReference type="InterPro" id="IPR009056">
    <property type="entry name" value="Cyt_c-like_dom"/>
</dbReference>
<dbReference type="SMART" id="SM00248">
    <property type="entry name" value="ANK"/>
    <property type="match status" value="3"/>
</dbReference>
<evidence type="ECO:0000256" key="1">
    <source>
        <dbReference type="ARBA" id="ARBA00022617"/>
    </source>
</evidence>
<keyword evidence="1 5" id="KW-0349">Heme</keyword>
<dbReference type="SUPFAM" id="SSF50969">
    <property type="entry name" value="YVTN repeat-like/Quinoprotein amine dehydrogenase"/>
    <property type="match status" value="1"/>
</dbReference>
<dbReference type="PROSITE" id="PS51007">
    <property type="entry name" value="CYTC"/>
    <property type="match status" value="2"/>
</dbReference>
<proteinExistence type="predicted"/>
<keyword evidence="3 5" id="KW-0408">Iron</keyword>
<evidence type="ECO:0000256" key="6">
    <source>
        <dbReference type="SAM" id="SignalP"/>
    </source>
</evidence>
<dbReference type="PANTHER" id="PTHR47197">
    <property type="entry name" value="PROTEIN NIRF"/>
    <property type="match status" value="1"/>
</dbReference>
<feature type="chain" id="PRO_5013672849" description="Cytochrome c domain-containing protein" evidence="6">
    <location>
        <begin position="31"/>
        <end position="1077"/>
    </location>
</feature>
<organism evidence="8 9">
    <name type="scientific">Rhodopirellula bahusiensis</name>
    <dbReference type="NCBI Taxonomy" id="2014065"/>
    <lineage>
        <taxon>Bacteria</taxon>
        <taxon>Pseudomonadati</taxon>
        <taxon>Planctomycetota</taxon>
        <taxon>Planctomycetia</taxon>
        <taxon>Pirellulales</taxon>
        <taxon>Pirellulaceae</taxon>
        <taxon>Rhodopirellula</taxon>
    </lineage>
</organism>
<feature type="repeat" description="ANK" evidence="4">
    <location>
        <begin position="996"/>
        <end position="1028"/>
    </location>
</feature>
<dbReference type="PANTHER" id="PTHR47197:SF3">
    <property type="entry name" value="DIHYDRO-HEME D1 DEHYDROGENASE"/>
    <property type="match status" value="1"/>
</dbReference>
<dbReference type="Gene3D" id="2.130.10.10">
    <property type="entry name" value="YVTN repeat-like/Quinoprotein amine dehydrogenase"/>
    <property type="match status" value="2"/>
</dbReference>
<evidence type="ECO:0000256" key="5">
    <source>
        <dbReference type="PROSITE-ProRule" id="PRU00433"/>
    </source>
</evidence>
<dbReference type="SUPFAM" id="SSF46626">
    <property type="entry name" value="Cytochrome c"/>
    <property type="match status" value="1"/>
</dbReference>
<sequence length="1077" mass="117353">MNWTKRRRPFVTAIAAMMIAMMTASDTVAAKPFFASPHVRPIAIADGLVLVVNTPADTVDVFDRTTRRLVKRIAVGVDPVSIAVRPDGEEVWIANHVSDSISVVDLKVDSPTYLCPIATVQQFDHASRTTRFDEPVGIAFASNDKAYVALSSENAIAVIDVDGRKVTKRLKINAQDPRAILVAGDRLYVIPFESNNQTQLSGGNGHEIDGELVTFDAWQHSIFHNNVLSLGHVVDIVKHPDVPDRDLFVFDTSTDELVQTVDTLGTLLYGLDVDASGNVFIAMTDARNEINGRAGTKKHGLKELGNRAFLNRVTRIGADLGNDSVEFFDLEPQPPQPPEPDAAFATPYAIKVSRDQRTLFVSAAASGRLIAMDTVSGEVLDNVDVQAVPRGIAIDHDNAGQPQTAWVLNSVENSISVVDVSDVSRMRVIEHLPMEDPTNPVLKRGRKAFESAEASTTKTFSCASCHPNGHTDQLLWVLKTPIVSGGDQIMPRSTMPVRGLRDTQPFHWDGVPGDPYGGNNSASIHASVPPNSDADDPLSAIRHLVDGGIAGTMSMHDDPTQNDEGKAGTLDAPERDAMSAFLLSIRYPPAPRRPYDNVVSDQAKRGFELFHVHGDDDPSKPRPNVCGDCHRMPFLVSTNTPGTGMDAPTWRGAQDRFLILPQGRLNIIDFDFYAAIADGGQDERSIWQLSWAGRERFNPVWDMVLEGSTGMSGTYGRQWTMNQSNADDDQGRDLLSVLEQAALEDAIVLKAEGVVIGGDASTAIQLVLQSEAEAPRYQDLNDSSVEYSRGDLEDAAAAGRLILTWTATLPSTESFEAQPAIWTHGPIGQQRGRQQFPILHTARPEMLISGRHFGSDATVFVDGRVADAQVDVAGEDVSIEFGKLPSLGMHLLQVKTAYSDFSNDFIFYVAKDAGDADRLKLELDRPHLDLQKRLADAVGRGDLRRVRGLISRGAAVNSIDRESGSYPLAIAALHGHTKIAEYLIESDADIDAKNRDGNTALHIASFLCHKEVVEVLIEHNASKSIRSARGERAVDTVAGPWSDELAGLYKFIATLTSQDIDLEAVRDERPRVAAMLK</sequence>
<dbReference type="Gene3D" id="1.10.760.10">
    <property type="entry name" value="Cytochrome c-like domain"/>
    <property type="match status" value="1"/>
</dbReference>
<feature type="domain" description="Cytochrome c" evidence="7">
    <location>
        <begin position="601"/>
        <end position="742"/>
    </location>
</feature>
<dbReference type="Pfam" id="PF12796">
    <property type="entry name" value="Ank_2"/>
    <property type="match status" value="1"/>
</dbReference>
<keyword evidence="2 5" id="KW-0479">Metal-binding</keyword>
<keyword evidence="6" id="KW-0732">Signal</keyword>
<feature type="domain" description="Cytochrome c" evidence="7">
    <location>
        <begin position="440"/>
        <end position="586"/>
    </location>
</feature>
<feature type="signal peptide" evidence="6">
    <location>
        <begin position="1"/>
        <end position="30"/>
    </location>
</feature>
<evidence type="ECO:0000256" key="2">
    <source>
        <dbReference type="ARBA" id="ARBA00022723"/>
    </source>
</evidence>
<dbReference type="SUPFAM" id="SSF48403">
    <property type="entry name" value="Ankyrin repeat"/>
    <property type="match status" value="1"/>
</dbReference>
<reference evidence="8 9" key="1">
    <citation type="submission" date="2017-06" db="EMBL/GenBank/DDBJ databases">
        <title>Description of Rhodopirellula bahusiensis sp. nov.</title>
        <authorList>
            <person name="Kizina J."/>
            <person name="Harder J."/>
        </authorList>
    </citation>
    <scope>NUCLEOTIDE SEQUENCE [LARGE SCALE GENOMIC DNA]</scope>
    <source>
        <strain evidence="8 9">SWK21</strain>
    </source>
</reference>
<gene>
    <name evidence="8" type="ORF">CEE69_13475</name>
</gene>
<dbReference type="GO" id="GO:0009055">
    <property type="term" value="F:electron transfer activity"/>
    <property type="evidence" value="ECO:0007669"/>
    <property type="project" value="InterPro"/>
</dbReference>
<dbReference type="AlphaFoldDB" id="A0A2G1W8A6"/>
<dbReference type="InterPro" id="IPR011044">
    <property type="entry name" value="Quino_amine_DH_bsu"/>
</dbReference>
<dbReference type="PROSITE" id="PS50088">
    <property type="entry name" value="ANK_REPEAT"/>
    <property type="match status" value="2"/>
</dbReference>
<dbReference type="GO" id="GO:0046872">
    <property type="term" value="F:metal ion binding"/>
    <property type="evidence" value="ECO:0007669"/>
    <property type="project" value="UniProtKB-KW"/>
</dbReference>
<dbReference type="InterPro" id="IPR036909">
    <property type="entry name" value="Cyt_c-like_dom_sf"/>
</dbReference>
<evidence type="ECO:0000256" key="4">
    <source>
        <dbReference type="PROSITE-ProRule" id="PRU00023"/>
    </source>
</evidence>
<accession>A0A2G1W8A6</accession>
<dbReference type="EMBL" id="NIZW01000009">
    <property type="protein sequence ID" value="PHQ34869.1"/>
    <property type="molecule type" value="Genomic_DNA"/>
</dbReference>
<dbReference type="InterPro" id="IPR015943">
    <property type="entry name" value="WD40/YVTN_repeat-like_dom_sf"/>
</dbReference>
<keyword evidence="9" id="KW-1185">Reference proteome</keyword>
<evidence type="ECO:0000256" key="3">
    <source>
        <dbReference type="ARBA" id="ARBA00023004"/>
    </source>
</evidence>
<dbReference type="InterPro" id="IPR051200">
    <property type="entry name" value="Host-pathogen_enzymatic-act"/>
</dbReference>
<evidence type="ECO:0000259" key="7">
    <source>
        <dbReference type="PROSITE" id="PS51007"/>
    </source>
</evidence>
<name>A0A2G1W8A6_9BACT</name>
<feature type="repeat" description="ANK" evidence="4">
    <location>
        <begin position="963"/>
        <end position="995"/>
    </location>
</feature>
<protein>
    <recommendedName>
        <fullName evidence="7">Cytochrome c domain-containing protein</fullName>
    </recommendedName>
</protein>
<dbReference type="InterPro" id="IPR002110">
    <property type="entry name" value="Ankyrin_rpt"/>
</dbReference>
<evidence type="ECO:0000313" key="9">
    <source>
        <dbReference type="Proteomes" id="UP000225740"/>
    </source>
</evidence>
<dbReference type="GO" id="GO:0020037">
    <property type="term" value="F:heme binding"/>
    <property type="evidence" value="ECO:0007669"/>
    <property type="project" value="InterPro"/>
</dbReference>
<dbReference type="Proteomes" id="UP000225740">
    <property type="component" value="Unassembled WGS sequence"/>
</dbReference>